<gene>
    <name evidence="1" type="ORF">ACFSKV_12965</name>
</gene>
<dbReference type="EMBL" id="JBHUIV010000018">
    <property type="protein sequence ID" value="MFD2202479.1"/>
    <property type="molecule type" value="Genomic_DNA"/>
</dbReference>
<dbReference type="RefSeq" id="WP_380803434.1">
    <property type="nucleotide sequence ID" value="NZ_JBHUIV010000018.1"/>
</dbReference>
<organism evidence="1 2">
    <name type="scientific">Shivajiella indica</name>
    <dbReference type="NCBI Taxonomy" id="872115"/>
    <lineage>
        <taxon>Bacteria</taxon>
        <taxon>Pseudomonadati</taxon>
        <taxon>Bacteroidota</taxon>
        <taxon>Cytophagia</taxon>
        <taxon>Cytophagales</taxon>
        <taxon>Cyclobacteriaceae</taxon>
        <taxon>Shivajiella</taxon>
    </lineage>
</organism>
<dbReference type="Proteomes" id="UP001597414">
    <property type="component" value="Unassembled WGS sequence"/>
</dbReference>
<accession>A0ABW5BAF5</accession>
<protein>
    <submittedName>
        <fullName evidence="1">Uncharacterized protein</fullName>
    </submittedName>
</protein>
<reference evidence="2" key="1">
    <citation type="journal article" date="2019" name="Int. J. Syst. Evol. Microbiol.">
        <title>The Global Catalogue of Microorganisms (GCM) 10K type strain sequencing project: providing services to taxonomists for standard genome sequencing and annotation.</title>
        <authorList>
            <consortium name="The Broad Institute Genomics Platform"/>
            <consortium name="The Broad Institute Genome Sequencing Center for Infectious Disease"/>
            <person name="Wu L."/>
            <person name="Ma J."/>
        </authorList>
    </citation>
    <scope>NUCLEOTIDE SEQUENCE [LARGE SCALE GENOMIC DNA]</scope>
    <source>
        <strain evidence="2">KCTC 19812</strain>
    </source>
</reference>
<keyword evidence="2" id="KW-1185">Reference proteome</keyword>
<evidence type="ECO:0000313" key="1">
    <source>
        <dbReference type="EMBL" id="MFD2202479.1"/>
    </source>
</evidence>
<sequence length="52" mass="5980">MKKLTMVLLMGIYLLFLGIKSYEKCQANAVAHNEEKEIQFLGGELEKKFYAP</sequence>
<comment type="caution">
    <text evidence="1">The sequence shown here is derived from an EMBL/GenBank/DDBJ whole genome shotgun (WGS) entry which is preliminary data.</text>
</comment>
<evidence type="ECO:0000313" key="2">
    <source>
        <dbReference type="Proteomes" id="UP001597414"/>
    </source>
</evidence>
<proteinExistence type="predicted"/>
<name>A0ABW5BAF5_9BACT</name>